<organism evidence="1">
    <name type="scientific">Oppiella nova</name>
    <dbReference type="NCBI Taxonomy" id="334625"/>
    <lineage>
        <taxon>Eukaryota</taxon>
        <taxon>Metazoa</taxon>
        <taxon>Ecdysozoa</taxon>
        <taxon>Arthropoda</taxon>
        <taxon>Chelicerata</taxon>
        <taxon>Arachnida</taxon>
        <taxon>Acari</taxon>
        <taxon>Acariformes</taxon>
        <taxon>Sarcoptiformes</taxon>
        <taxon>Oribatida</taxon>
        <taxon>Brachypylina</taxon>
        <taxon>Oppioidea</taxon>
        <taxon>Oppiidae</taxon>
        <taxon>Oppiella</taxon>
    </lineage>
</organism>
<dbReference type="EMBL" id="OC919350">
    <property type="protein sequence ID" value="CAD7651177.1"/>
    <property type="molecule type" value="Genomic_DNA"/>
</dbReference>
<gene>
    <name evidence="1" type="ORF">ONB1V03_LOCUS8179</name>
</gene>
<dbReference type="Gene3D" id="1.25.10.10">
    <property type="entry name" value="Leucine-rich Repeat Variant"/>
    <property type="match status" value="1"/>
</dbReference>
<dbReference type="InterPro" id="IPR016024">
    <property type="entry name" value="ARM-type_fold"/>
</dbReference>
<evidence type="ECO:0000313" key="2">
    <source>
        <dbReference type="Proteomes" id="UP000728032"/>
    </source>
</evidence>
<name>A0A7R9QMS1_9ACAR</name>
<dbReference type="SUPFAM" id="SSF48371">
    <property type="entry name" value="ARM repeat"/>
    <property type="match status" value="1"/>
</dbReference>
<keyword evidence="2" id="KW-1185">Reference proteome</keyword>
<dbReference type="OrthoDB" id="6528253at2759"/>
<sequence length="175" mass="19807">MPKLVNSNQLNKIYATALINNESLKVKRCAVNAMFVTAYNADVKDQLTPLAKGCLPVLCSQLDTDDKEYLNLVLLTIFGFLFWEFKALPDKEKKLLTSKGTLSPFAVIIQDCDGLQRLNQINGHRQDKESKNKYHMPTQGERRVEKILALAFHVETRPLEGPWMMLVDSLVGHSC</sequence>
<protein>
    <submittedName>
        <fullName evidence="1">Uncharacterized protein</fullName>
    </submittedName>
</protein>
<reference evidence="1" key="1">
    <citation type="submission" date="2020-11" db="EMBL/GenBank/DDBJ databases">
        <authorList>
            <person name="Tran Van P."/>
        </authorList>
    </citation>
    <scope>NUCLEOTIDE SEQUENCE</scope>
</reference>
<dbReference type="EMBL" id="CAJPVJ010004525">
    <property type="protein sequence ID" value="CAG2168692.1"/>
    <property type="molecule type" value="Genomic_DNA"/>
</dbReference>
<evidence type="ECO:0000313" key="1">
    <source>
        <dbReference type="EMBL" id="CAD7651177.1"/>
    </source>
</evidence>
<dbReference type="AlphaFoldDB" id="A0A7R9QMS1"/>
<proteinExistence type="predicted"/>
<feature type="non-terminal residue" evidence="1">
    <location>
        <position position="1"/>
    </location>
</feature>
<dbReference type="InterPro" id="IPR011989">
    <property type="entry name" value="ARM-like"/>
</dbReference>
<dbReference type="Proteomes" id="UP000728032">
    <property type="component" value="Unassembled WGS sequence"/>
</dbReference>
<accession>A0A7R9QMS1</accession>